<sequence>MNACCLLLPSVLLQGDAGFWMNRIKSFAYATFQSAESAARAKAKLEGKVWPDVGQRKLSADYSPNVTASQARNLEDGEGGRGGGGGGKSAVTSSSGAPEETGRGVRGGVKGTIGAKSSSQPGPREQLDDEARARAEVLKTLQSKKKKQTAEGGLNKSKATAGSNRANGGGHVGDGSAADGKEGSSRDSHLQSTVTSNDTSKGVAKKIRGRGAYASLGPPAKLGIDDVFRKTETEPFIYWLPHTEAEVKRSPKKPKLGR</sequence>
<feature type="region of interest" description="Disordered" evidence="1">
    <location>
        <begin position="61"/>
        <end position="222"/>
    </location>
</feature>
<gene>
    <name evidence="3" type="ORF">DSPE1174_LOCUS4012</name>
</gene>
<dbReference type="EMBL" id="HBGS01007742">
    <property type="protein sequence ID" value="CAD9380102.1"/>
    <property type="molecule type" value="Transcribed_RNA"/>
</dbReference>
<dbReference type="Gene3D" id="3.30.70.330">
    <property type="match status" value="1"/>
</dbReference>
<feature type="compositionally biased region" description="Polar residues" evidence="1">
    <location>
        <begin position="190"/>
        <end position="200"/>
    </location>
</feature>
<dbReference type="AlphaFoldDB" id="A0A7S2F9P6"/>
<feature type="compositionally biased region" description="Polar residues" evidence="1">
    <location>
        <begin position="62"/>
        <end position="72"/>
    </location>
</feature>
<evidence type="ECO:0000313" key="3">
    <source>
        <dbReference type="EMBL" id="CAD9380102.1"/>
    </source>
</evidence>
<feature type="chain" id="PRO_5031194417" evidence="2">
    <location>
        <begin position="19"/>
        <end position="258"/>
    </location>
</feature>
<protein>
    <submittedName>
        <fullName evidence="3">Uncharacterized protein</fullName>
    </submittedName>
</protein>
<evidence type="ECO:0000256" key="2">
    <source>
        <dbReference type="SAM" id="SignalP"/>
    </source>
</evidence>
<reference evidence="3" key="1">
    <citation type="submission" date="2021-01" db="EMBL/GenBank/DDBJ databases">
        <authorList>
            <person name="Corre E."/>
            <person name="Pelletier E."/>
            <person name="Niang G."/>
            <person name="Scheremetjew M."/>
            <person name="Finn R."/>
            <person name="Kale V."/>
            <person name="Holt S."/>
            <person name="Cochrane G."/>
            <person name="Meng A."/>
            <person name="Brown T."/>
            <person name="Cohen L."/>
        </authorList>
    </citation>
    <scope>NUCLEOTIDE SEQUENCE</scope>
    <source>
        <strain evidence="3">CCMP1381</strain>
    </source>
</reference>
<feature type="compositionally biased region" description="Polar residues" evidence="1">
    <location>
        <begin position="157"/>
        <end position="166"/>
    </location>
</feature>
<dbReference type="PANTHER" id="PTHR46589">
    <property type="entry name" value="APOPTOTIC CHROMATIN CONDENSATION INDUCER IN THE NUCLEUS"/>
    <property type="match status" value="1"/>
</dbReference>
<feature type="signal peptide" evidence="2">
    <location>
        <begin position="1"/>
        <end position="18"/>
    </location>
</feature>
<dbReference type="InterPro" id="IPR032552">
    <property type="entry name" value="RSB_motif"/>
</dbReference>
<dbReference type="InterPro" id="IPR035979">
    <property type="entry name" value="RBD_domain_sf"/>
</dbReference>
<dbReference type="PANTHER" id="PTHR46589:SF1">
    <property type="entry name" value="APOPTOTIC CHROMATIN CONDENSATION INDUCER IN THE NUCLEUS"/>
    <property type="match status" value="1"/>
</dbReference>
<dbReference type="Pfam" id="PF16294">
    <property type="entry name" value="RSB_motif"/>
    <property type="match status" value="1"/>
</dbReference>
<dbReference type="GO" id="GO:0061574">
    <property type="term" value="C:ASAP complex"/>
    <property type="evidence" value="ECO:0007669"/>
    <property type="project" value="TreeGrafter"/>
</dbReference>
<dbReference type="GO" id="GO:0008380">
    <property type="term" value="P:RNA splicing"/>
    <property type="evidence" value="ECO:0007669"/>
    <property type="project" value="TreeGrafter"/>
</dbReference>
<feature type="compositionally biased region" description="Basic and acidic residues" evidence="1">
    <location>
        <begin position="125"/>
        <end position="137"/>
    </location>
</feature>
<name>A0A7S2F9P6_9STRA</name>
<dbReference type="GO" id="GO:0003723">
    <property type="term" value="F:RNA binding"/>
    <property type="evidence" value="ECO:0007669"/>
    <property type="project" value="TreeGrafter"/>
</dbReference>
<dbReference type="InterPro" id="IPR052793">
    <property type="entry name" value="EJC-associated_protein"/>
</dbReference>
<feature type="compositionally biased region" description="Basic and acidic residues" evidence="1">
    <location>
        <begin position="179"/>
        <end position="189"/>
    </location>
</feature>
<dbReference type="SUPFAM" id="SSF54928">
    <property type="entry name" value="RNA-binding domain, RBD"/>
    <property type="match status" value="1"/>
</dbReference>
<dbReference type="InterPro" id="IPR012677">
    <property type="entry name" value="Nucleotide-bd_a/b_plait_sf"/>
</dbReference>
<accession>A0A7S2F9P6</accession>
<keyword evidence="2" id="KW-0732">Signal</keyword>
<evidence type="ECO:0000256" key="1">
    <source>
        <dbReference type="SAM" id="MobiDB-lite"/>
    </source>
</evidence>
<proteinExistence type="predicted"/>
<dbReference type="GO" id="GO:0071011">
    <property type="term" value="C:precatalytic spliceosome"/>
    <property type="evidence" value="ECO:0007669"/>
    <property type="project" value="TreeGrafter"/>
</dbReference>
<organism evidence="3">
    <name type="scientific">Octactis speculum</name>
    <dbReference type="NCBI Taxonomy" id="3111310"/>
    <lineage>
        <taxon>Eukaryota</taxon>
        <taxon>Sar</taxon>
        <taxon>Stramenopiles</taxon>
        <taxon>Ochrophyta</taxon>
        <taxon>Dictyochophyceae</taxon>
        <taxon>Dictyochales</taxon>
        <taxon>Dictyochaceae</taxon>
        <taxon>Octactis</taxon>
    </lineage>
</organism>